<dbReference type="GO" id="GO:0030313">
    <property type="term" value="C:cell envelope"/>
    <property type="evidence" value="ECO:0007669"/>
    <property type="project" value="UniProtKB-SubCell"/>
</dbReference>
<name>A0A840BK19_9RHOO</name>
<dbReference type="Proteomes" id="UP000561045">
    <property type="component" value="Unassembled WGS sequence"/>
</dbReference>
<dbReference type="EMBL" id="JACIET010000001">
    <property type="protein sequence ID" value="MBB4011246.1"/>
    <property type="molecule type" value="Genomic_DNA"/>
</dbReference>
<dbReference type="SUPFAM" id="SSF53822">
    <property type="entry name" value="Periplasmic binding protein-like I"/>
    <property type="match status" value="1"/>
</dbReference>
<gene>
    <name evidence="6" type="ORF">GGR36_000554</name>
</gene>
<proteinExistence type="inferred from homology"/>
<evidence type="ECO:0000313" key="6">
    <source>
        <dbReference type="EMBL" id="MBB4011246.1"/>
    </source>
</evidence>
<evidence type="ECO:0000256" key="3">
    <source>
        <dbReference type="ARBA" id="ARBA00022729"/>
    </source>
</evidence>
<evidence type="ECO:0000313" key="7">
    <source>
        <dbReference type="Proteomes" id="UP000561045"/>
    </source>
</evidence>
<dbReference type="PANTHER" id="PTHR46847:SF1">
    <property type="entry name" value="D-ALLOSE-BINDING PERIPLASMIC PROTEIN-RELATED"/>
    <property type="match status" value="1"/>
</dbReference>
<evidence type="ECO:0000256" key="2">
    <source>
        <dbReference type="ARBA" id="ARBA00007639"/>
    </source>
</evidence>
<reference evidence="6 7" key="1">
    <citation type="submission" date="2020-08" db="EMBL/GenBank/DDBJ databases">
        <title>Genomic Encyclopedia of Type Strains, Phase IV (KMG-IV): sequencing the most valuable type-strain genomes for metagenomic binning, comparative biology and taxonomic classification.</title>
        <authorList>
            <person name="Goeker M."/>
        </authorList>
    </citation>
    <scope>NUCLEOTIDE SEQUENCE [LARGE SCALE GENOMIC DNA]</scope>
    <source>
        <strain evidence="6 7">DSM 106739</strain>
    </source>
</reference>
<dbReference type="InterPro" id="IPR025997">
    <property type="entry name" value="SBP_2_dom"/>
</dbReference>
<evidence type="ECO:0000259" key="5">
    <source>
        <dbReference type="Pfam" id="PF13407"/>
    </source>
</evidence>
<dbReference type="InterPro" id="IPR028082">
    <property type="entry name" value="Peripla_BP_I"/>
</dbReference>
<dbReference type="Gene3D" id="3.40.50.2300">
    <property type="match status" value="2"/>
</dbReference>
<dbReference type="RefSeq" id="WP_183631637.1">
    <property type="nucleotide sequence ID" value="NZ_BAABLE010000011.1"/>
</dbReference>
<dbReference type="Pfam" id="PF13407">
    <property type="entry name" value="Peripla_BP_4"/>
    <property type="match status" value="1"/>
</dbReference>
<dbReference type="PANTHER" id="PTHR46847">
    <property type="entry name" value="D-ALLOSE-BINDING PERIPLASMIC PROTEIN-RELATED"/>
    <property type="match status" value="1"/>
</dbReference>
<accession>A0A840BK19</accession>
<feature type="chain" id="PRO_5032421657" evidence="4">
    <location>
        <begin position="24"/>
        <end position="311"/>
    </location>
</feature>
<sequence>MQRREFLASAALATIFSTSKAMAAADRPTIALVLKSLKNEFFMLMADGAQRHASAHASRYALDVQGVQEETDVAGQTLIIKKLINARVSALLVVPADSAAMLPVLLEAIAAGILVINLDNKLDDRALVTAGVSIPFVGPSNFAGARAVGDYVARKLQAGSKVGIIEGPPGSINAKARSDGFREAMQGAGMLVAGVRSGYWEVARGSAAANELIKAVPDVTALLCGNDNMAIGAASAVDQAHKRGRILVAGYDNIPAIRPLLQDGRILVTADQFPARQAEYGLNLALEALQTHKQQRDLPTIVQTPVSVVAR</sequence>
<keyword evidence="7" id="KW-1185">Reference proteome</keyword>
<feature type="domain" description="Periplasmic binding protein" evidence="5">
    <location>
        <begin position="30"/>
        <end position="290"/>
    </location>
</feature>
<dbReference type="AlphaFoldDB" id="A0A840BK19"/>
<comment type="subcellular location">
    <subcellularLocation>
        <location evidence="1">Cell envelope</location>
    </subcellularLocation>
</comment>
<protein>
    <submittedName>
        <fullName evidence="6">Ribose transport system substrate-binding protein</fullName>
    </submittedName>
</protein>
<comment type="similarity">
    <text evidence="2">Belongs to the bacterial solute-binding protein 2 family.</text>
</comment>
<evidence type="ECO:0000256" key="4">
    <source>
        <dbReference type="SAM" id="SignalP"/>
    </source>
</evidence>
<keyword evidence="3 4" id="KW-0732">Signal</keyword>
<evidence type="ECO:0000256" key="1">
    <source>
        <dbReference type="ARBA" id="ARBA00004196"/>
    </source>
</evidence>
<comment type="caution">
    <text evidence="6">The sequence shown here is derived from an EMBL/GenBank/DDBJ whole genome shotgun (WGS) entry which is preliminary data.</text>
</comment>
<dbReference type="GO" id="GO:0030246">
    <property type="term" value="F:carbohydrate binding"/>
    <property type="evidence" value="ECO:0007669"/>
    <property type="project" value="UniProtKB-ARBA"/>
</dbReference>
<feature type="signal peptide" evidence="4">
    <location>
        <begin position="1"/>
        <end position="23"/>
    </location>
</feature>
<organism evidence="6 7">
    <name type="scientific">Niveibacterium umoris</name>
    <dbReference type="NCBI Taxonomy" id="1193620"/>
    <lineage>
        <taxon>Bacteria</taxon>
        <taxon>Pseudomonadati</taxon>
        <taxon>Pseudomonadota</taxon>
        <taxon>Betaproteobacteria</taxon>
        <taxon>Rhodocyclales</taxon>
        <taxon>Rhodocyclaceae</taxon>
        <taxon>Niveibacterium</taxon>
    </lineage>
</organism>